<dbReference type="PROSITE" id="PS50206">
    <property type="entry name" value="RHODANESE_3"/>
    <property type="match status" value="1"/>
</dbReference>
<dbReference type="SMART" id="SM00450">
    <property type="entry name" value="RHOD"/>
    <property type="match status" value="1"/>
</dbReference>
<comment type="caution">
    <text evidence="2">The sequence shown here is derived from an EMBL/GenBank/DDBJ whole genome shotgun (WGS) entry which is preliminary data.</text>
</comment>
<dbReference type="InterPro" id="IPR050229">
    <property type="entry name" value="GlpE_sulfurtransferase"/>
</dbReference>
<dbReference type="InterPro" id="IPR001763">
    <property type="entry name" value="Rhodanese-like_dom"/>
</dbReference>
<gene>
    <name evidence="2" type="ORF">E4J94_12230</name>
</gene>
<dbReference type="CDD" id="cd00158">
    <property type="entry name" value="RHOD"/>
    <property type="match status" value="1"/>
</dbReference>
<sequence>MFFKKILKMLTSNSNVENYLQEGALLLDVRTKAEFLVGHHADAMNIPLQELEVRLKELPSKKIITVCRSGARSAQAATILNKNGFDVINGGPWQTIK</sequence>
<dbReference type="Pfam" id="PF00581">
    <property type="entry name" value="Rhodanese"/>
    <property type="match status" value="1"/>
</dbReference>
<accession>A0A4Z1BUS6</accession>
<reference evidence="2 3" key="1">
    <citation type="submission" date="2019-03" db="EMBL/GenBank/DDBJ databases">
        <title>Empedobacter tilapiae sp. nov., isolated from an intestine of Nile tilapia Oreochromis niloticus.</title>
        <authorList>
            <person name="Kim Y.-O."/>
            <person name="Yoon J.-H."/>
        </authorList>
    </citation>
    <scope>NUCLEOTIDE SEQUENCE [LARGE SCALE GENOMIC DNA]</scope>
    <source>
        <strain evidence="2 3">MRS2</strain>
    </source>
</reference>
<dbReference type="InterPro" id="IPR036873">
    <property type="entry name" value="Rhodanese-like_dom_sf"/>
</dbReference>
<protein>
    <submittedName>
        <fullName evidence="2">Rhodanese-like domain-containing protein</fullName>
    </submittedName>
</protein>
<evidence type="ECO:0000259" key="1">
    <source>
        <dbReference type="PROSITE" id="PS50206"/>
    </source>
</evidence>
<evidence type="ECO:0000313" key="2">
    <source>
        <dbReference type="EMBL" id="TGN26115.1"/>
    </source>
</evidence>
<dbReference type="PANTHER" id="PTHR43031:SF1">
    <property type="entry name" value="PYRIDINE NUCLEOTIDE-DISULPHIDE OXIDOREDUCTASE"/>
    <property type="match status" value="1"/>
</dbReference>
<dbReference type="OrthoDB" id="9800872at2"/>
<dbReference type="SUPFAM" id="SSF52821">
    <property type="entry name" value="Rhodanese/Cell cycle control phosphatase"/>
    <property type="match status" value="1"/>
</dbReference>
<dbReference type="EMBL" id="SRPE01000008">
    <property type="protein sequence ID" value="TGN26115.1"/>
    <property type="molecule type" value="Genomic_DNA"/>
</dbReference>
<feature type="domain" description="Rhodanese" evidence="1">
    <location>
        <begin position="20"/>
        <end position="95"/>
    </location>
</feature>
<name>A0A4Z1BUS6_9FLAO</name>
<dbReference type="AlphaFoldDB" id="A0A4Z1BUS6"/>
<dbReference type="Proteomes" id="UP000297998">
    <property type="component" value="Unassembled WGS sequence"/>
</dbReference>
<organism evidence="2 3">
    <name type="scientific">Empedobacter tilapiae</name>
    <dbReference type="NCBI Taxonomy" id="2491114"/>
    <lineage>
        <taxon>Bacteria</taxon>
        <taxon>Pseudomonadati</taxon>
        <taxon>Bacteroidota</taxon>
        <taxon>Flavobacteriia</taxon>
        <taxon>Flavobacteriales</taxon>
        <taxon>Weeksellaceae</taxon>
        <taxon>Empedobacter</taxon>
    </lineage>
</organism>
<evidence type="ECO:0000313" key="3">
    <source>
        <dbReference type="Proteomes" id="UP000297998"/>
    </source>
</evidence>
<dbReference type="PANTHER" id="PTHR43031">
    <property type="entry name" value="FAD-DEPENDENT OXIDOREDUCTASE"/>
    <property type="match status" value="1"/>
</dbReference>
<keyword evidence="3" id="KW-1185">Reference proteome</keyword>
<proteinExistence type="predicted"/>
<dbReference type="Gene3D" id="3.40.250.10">
    <property type="entry name" value="Rhodanese-like domain"/>
    <property type="match status" value="1"/>
</dbReference>